<evidence type="ECO:0000259" key="1">
    <source>
        <dbReference type="Pfam" id="PF02169"/>
    </source>
</evidence>
<dbReference type="RefSeq" id="WP_269127778.1">
    <property type="nucleotide sequence ID" value="NZ_JAPUBN010000024.1"/>
</dbReference>
<evidence type="ECO:0000313" key="2">
    <source>
        <dbReference type="EMBL" id="MCZ2723638.1"/>
    </source>
</evidence>
<protein>
    <submittedName>
        <fullName evidence="2">LPP20 family lipoprotein</fullName>
    </submittedName>
</protein>
<organism evidence="2 3">
    <name type="scientific">Marinomonas phaeophyticola</name>
    <dbReference type="NCBI Taxonomy" id="3004091"/>
    <lineage>
        <taxon>Bacteria</taxon>
        <taxon>Pseudomonadati</taxon>
        <taxon>Pseudomonadota</taxon>
        <taxon>Gammaproteobacteria</taxon>
        <taxon>Oceanospirillales</taxon>
        <taxon>Oceanospirillaceae</taxon>
        <taxon>Marinomonas</taxon>
    </lineage>
</organism>
<name>A0ABT4JZ32_9GAMM</name>
<dbReference type="Pfam" id="PF02169">
    <property type="entry name" value="LPP20"/>
    <property type="match status" value="1"/>
</dbReference>
<dbReference type="InterPro" id="IPR024952">
    <property type="entry name" value="LPP20-like_dom"/>
</dbReference>
<dbReference type="EMBL" id="JAPUBN010000024">
    <property type="protein sequence ID" value="MCZ2723638.1"/>
    <property type="molecule type" value="Genomic_DNA"/>
</dbReference>
<gene>
    <name evidence="2" type="ORF">O1D97_18975</name>
</gene>
<keyword evidence="3" id="KW-1185">Reference proteome</keyword>
<sequence length="344" mass="38812">MNWLKVATQPFIKTVLLSFTVLIVACSSPQKNLEPPLPSWVAQPPIDDIYIYGVGSALITDDMASTFDLAIKQAKLDIANQLRVTVQGINAQHTQVNRLDTQQEQVMQTLSQLIRVETSPITLESTETEQRFLHTKYAYVLQKLDRQHIISQLKRTISKIDNDIQDIDDAMEYEQALTDQWDTLLPALSLLTERRKLNDTLSLYSRGRTVELPPYAFKVQAKTAQLIRALRIAIDEKGFNNELSLAVSSALSKKGLTPTIVNYADNHLSLFLTPHYEYKTQQQRHYAFVTTSASLRKYDQTPLASWSASARGISSSKEQAVIIANQQLANSLADSIFLWLTNTQ</sequence>
<proteinExistence type="predicted"/>
<reference evidence="2" key="1">
    <citation type="submission" date="2022-12" db="EMBL/GenBank/DDBJ databases">
        <title>Marinomonas 15G1-11 sp. nov, isolated from marine algae.</title>
        <authorList>
            <person name="Butt M."/>
            <person name="Choi D.G."/>
            <person name="Kim J.M."/>
            <person name="Lee J.K."/>
            <person name="Baek J.H."/>
            <person name="Jeon C.O."/>
        </authorList>
    </citation>
    <scope>NUCLEOTIDE SEQUENCE</scope>
    <source>
        <strain evidence="2">15G1-11</strain>
    </source>
</reference>
<keyword evidence="2" id="KW-0449">Lipoprotein</keyword>
<evidence type="ECO:0000313" key="3">
    <source>
        <dbReference type="Proteomes" id="UP001149719"/>
    </source>
</evidence>
<dbReference type="PROSITE" id="PS51257">
    <property type="entry name" value="PROKAR_LIPOPROTEIN"/>
    <property type="match status" value="1"/>
</dbReference>
<dbReference type="Proteomes" id="UP001149719">
    <property type="component" value="Unassembled WGS sequence"/>
</dbReference>
<comment type="caution">
    <text evidence="2">The sequence shown here is derived from an EMBL/GenBank/DDBJ whole genome shotgun (WGS) entry which is preliminary data.</text>
</comment>
<feature type="domain" description="Lipoprotein LPP20-like" evidence="1">
    <location>
        <begin position="38"/>
        <end position="115"/>
    </location>
</feature>
<dbReference type="Gene3D" id="3.10.28.20">
    <property type="entry name" value="Acetamidase/Formamidase-like domains"/>
    <property type="match status" value="1"/>
</dbReference>
<accession>A0ABT4JZ32</accession>